<evidence type="ECO:0000313" key="3">
    <source>
        <dbReference type="Proteomes" id="UP001375240"/>
    </source>
</evidence>
<feature type="compositionally biased region" description="Pro residues" evidence="1">
    <location>
        <begin position="87"/>
        <end position="97"/>
    </location>
</feature>
<gene>
    <name evidence="2" type="ORF">TWF696_001517</name>
</gene>
<feature type="region of interest" description="Disordered" evidence="1">
    <location>
        <begin position="548"/>
        <end position="690"/>
    </location>
</feature>
<feature type="region of interest" description="Disordered" evidence="1">
    <location>
        <begin position="788"/>
        <end position="824"/>
    </location>
</feature>
<feature type="compositionally biased region" description="Basic and acidic residues" evidence="1">
    <location>
        <begin position="193"/>
        <end position="212"/>
    </location>
</feature>
<feature type="compositionally biased region" description="Low complexity" evidence="1">
    <location>
        <begin position="98"/>
        <end position="116"/>
    </location>
</feature>
<feature type="compositionally biased region" description="Pro residues" evidence="1">
    <location>
        <begin position="117"/>
        <end position="131"/>
    </location>
</feature>
<protein>
    <submittedName>
        <fullName evidence="2">Uncharacterized protein</fullName>
    </submittedName>
</protein>
<reference evidence="2 3" key="1">
    <citation type="submission" date="2019-10" db="EMBL/GenBank/DDBJ databases">
        <authorList>
            <person name="Palmer J.M."/>
        </authorList>
    </citation>
    <scope>NUCLEOTIDE SEQUENCE [LARGE SCALE GENOMIC DNA]</scope>
    <source>
        <strain evidence="2 3">TWF696</strain>
    </source>
</reference>
<feature type="compositionally biased region" description="Polar residues" evidence="1">
    <location>
        <begin position="552"/>
        <end position="589"/>
    </location>
</feature>
<proteinExistence type="predicted"/>
<keyword evidence="3" id="KW-1185">Reference proteome</keyword>
<organism evidence="2 3">
    <name type="scientific">Orbilia brochopaga</name>
    <dbReference type="NCBI Taxonomy" id="3140254"/>
    <lineage>
        <taxon>Eukaryota</taxon>
        <taxon>Fungi</taxon>
        <taxon>Dikarya</taxon>
        <taxon>Ascomycota</taxon>
        <taxon>Pezizomycotina</taxon>
        <taxon>Orbiliomycetes</taxon>
        <taxon>Orbiliales</taxon>
        <taxon>Orbiliaceae</taxon>
        <taxon>Orbilia</taxon>
    </lineage>
</organism>
<feature type="compositionally biased region" description="Basic and acidic residues" evidence="1">
    <location>
        <begin position="264"/>
        <end position="275"/>
    </location>
</feature>
<feature type="compositionally biased region" description="Polar residues" evidence="1">
    <location>
        <begin position="924"/>
        <end position="933"/>
    </location>
</feature>
<feature type="compositionally biased region" description="Low complexity" evidence="1">
    <location>
        <begin position="400"/>
        <end position="411"/>
    </location>
</feature>
<feature type="region of interest" description="Disordered" evidence="1">
    <location>
        <begin position="264"/>
        <end position="296"/>
    </location>
</feature>
<feature type="region of interest" description="Disordered" evidence="1">
    <location>
        <begin position="488"/>
        <end position="509"/>
    </location>
</feature>
<feature type="compositionally biased region" description="Basic and acidic residues" evidence="1">
    <location>
        <begin position="310"/>
        <end position="351"/>
    </location>
</feature>
<feature type="compositionally biased region" description="Low complexity" evidence="1">
    <location>
        <begin position="367"/>
        <end position="381"/>
    </location>
</feature>
<feature type="compositionally biased region" description="Basic residues" evidence="1">
    <location>
        <begin position="1"/>
        <end position="11"/>
    </location>
</feature>
<feature type="region of interest" description="Disordered" evidence="1">
    <location>
        <begin position="898"/>
        <end position="933"/>
    </location>
</feature>
<feature type="compositionally biased region" description="Polar residues" evidence="1">
    <location>
        <begin position="675"/>
        <end position="689"/>
    </location>
</feature>
<name>A0AAV9UCW2_9PEZI</name>
<feature type="compositionally biased region" description="Basic and acidic residues" evidence="1">
    <location>
        <begin position="430"/>
        <end position="440"/>
    </location>
</feature>
<sequence length="933" mass="101825">MPLWPWKKRSKTNSGDKRPTNNINEGSDGPLSSDPPARPGSPAVASLPKSKRRTDTLRSIRRAASRRKNNLSKSSTPSNLRDVRLPSSPPSSPPPPSASLTSPTHRPVVVQLQSPLQTPPPPPSSQLPPTPASAGAPDASHNRRSNSSASSHRPRKRNLLKKSPTYPSTDYPSPPPDKDHPRLFRTFSRRSQKGPDSKFRPFSRKDQIDRPLSELSMRTQESLHSVMTFHSQPSPFRAFKVRSLDVLSPRPTLRMASSNAYDKMPDVQYSHERKTSRSGWRGKAPQAPMIEEESPTLRKSLVYGLANDLDSRGIREALERDARRRDRKQREDEEKAQAKLERRAAKQRAEDEQVAAVQAFAKSPERTTTTAAAGAAAAAAAENGQPGPSRAMLPPANRDGGSSSPQSPASGTHTPMSWLHGPSQENLHIPADRDRDRDRGMASSRISYRSDNGEPVVETATAVRLSGYSIESGSPPPSPTVLRGAKLIDHSPSHSRKMSRDQPIPDNLPDAESNADNQALENAWTSFFRKATAARVQKEHEAHQEAFRATDAASSITPSNAVATTTNGSSHNIARTFLQSPTPRSTGSRAPSEGYLPDLPTPRMSQIAIPVPHEYSGEDVPSEVRMSPLTPGRKAMTLGRNLSGARRTNSKKVNGKSPWQSQGEFTPERYGHSSGHFSETSSARQSFNQGHERIRSMASIDSEGSWLSGRLTSSRQSTRRIPSLRDSAASLKHQYHDMKAYEDKRASVADDQFFSGVQDAGSSDEDEHDILSSYLDDDMSIRGSPNFIQYRSPPHSPISERGVITGGGGSGGSGNGVASGDDSDTDLAGDQYLWREGLGRRPIVTRVDSNFVQKGEEVVSLDDASSVETIEQSQQSQYSQQSRAHVPVAGELLIEDNDGNVIVPDRGRNSPSPTLGKHHHRFPTNGTSPFLTS</sequence>
<accession>A0AAV9UCW2</accession>
<dbReference type="EMBL" id="JAVHNQ010000010">
    <property type="protein sequence ID" value="KAK6338046.1"/>
    <property type="molecule type" value="Genomic_DNA"/>
</dbReference>
<feature type="compositionally biased region" description="Basic residues" evidence="1">
    <location>
        <begin position="59"/>
        <end position="70"/>
    </location>
</feature>
<feature type="compositionally biased region" description="Gly residues" evidence="1">
    <location>
        <begin position="804"/>
        <end position="817"/>
    </location>
</feature>
<dbReference type="Proteomes" id="UP001375240">
    <property type="component" value="Unassembled WGS sequence"/>
</dbReference>
<feature type="compositionally biased region" description="Low complexity" evidence="1">
    <location>
        <begin position="162"/>
        <end position="171"/>
    </location>
</feature>
<evidence type="ECO:0000313" key="2">
    <source>
        <dbReference type="EMBL" id="KAK6338046.1"/>
    </source>
</evidence>
<comment type="caution">
    <text evidence="2">The sequence shown here is derived from an EMBL/GenBank/DDBJ whole genome shotgun (WGS) entry which is preliminary data.</text>
</comment>
<dbReference type="AlphaFoldDB" id="A0AAV9UCW2"/>
<evidence type="ECO:0000256" key="1">
    <source>
        <dbReference type="SAM" id="MobiDB-lite"/>
    </source>
</evidence>
<feature type="region of interest" description="Disordered" evidence="1">
    <location>
        <begin position="1"/>
        <end position="216"/>
    </location>
</feature>
<feature type="region of interest" description="Disordered" evidence="1">
    <location>
        <begin position="310"/>
        <end position="455"/>
    </location>
</feature>